<dbReference type="GO" id="GO:1903565">
    <property type="term" value="P:negative regulation of protein localization to cilium"/>
    <property type="evidence" value="ECO:0007669"/>
    <property type="project" value="TreeGrafter"/>
</dbReference>
<feature type="coiled-coil region" evidence="8">
    <location>
        <begin position="227"/>
        <end position="292"/>
    </location>
</feature>
<dbReference type="EnsemblMetazoa" id="XM_003387463.3">
    <property type="protein sequence ID" value="XP_003387511.1"/>
    <property type="gene ID" value="LOC100637717"/>
</dbReference>
<evidence type="ECO:0000256" key="2">
    <source>
        <dbReference type="ARBA" id="ARBA00008868"/>
    </source>
</evidence>
<dbReference type="Pfam" id="PF15294">
    <property type="entry name" value="Leu_zip"/>
    <property type="match status" value="1"/>
</dbReference>
<dbReference type="AlphaFoldDB" id="A0A1X7ULA8"/>
<evidence type="ECO:0000256" key="1">
    <source>
        <dbReference type="ARBA" id="ARBA00004496"/>
    </source>
</evidence>
<evidence type="ECO:0000256" key="8">
    <source>
        <dbReference type="SAM" id="Coils"/>
    </source>
</evidence>
<accession>A0A1X7ULA8</accession>
<evidence type="ECO:0000256" key="5">
    <source>
        <dbReference type="ARBA" id="ARBA00023054"/>
    </source>
</evidence>
<dbReference type="EnsemblMetazoa" id="Aqu2.1.28533_001">
    <property type="protein sequence ID" value="Aqu2.1.28533_001"/>
    <property type="gene ID" value="Aqu2.1.28533"/>
</dbReference>
<comment type="function">
    <text evidence="6">Regulates ciliary localization of the BBSome complex. Together with the BBSome complex, controls SMO ciliary trafficking and contributes to the sonic hedgehog (SHH) pathway regulation. May play a role in neurite outgrowth. May have tumor suppressor function.</text>
</comment>
<sequence length="292" mass="33677">MSITLGLTHHEKYIQEYLEFMRGKRRDCIRSVESSFESLTEARLMEDNTFTSTEVQEMVSGIWTAIEVDLEAELINSSHMSAILMRQLFQQAERVHMRMQPQIAEIENKVVLEEMAAYERQQASDNKKNISGRKQLEPIAFTGSGESALLQKEIDRLTAENNKLRERIQFLEKKATSFLEEKDKIKSKLQVSSSNTNSSSSKDEEVLALQEAFAALQVQYSVTHQHSSELQEKLSTTNEELLRVSEELKRANEELDKKISQTNQFQTLKKLLESKNEQLKELRTKLKAQDSQ</sequence>
<dbReference type="InParanoid" id="A0A1X7ULA8"/>
<dbReference type="STRING" id="400682.A0A1X7ULA8"/>
<keyword evidence="5 8" id="KW-0175">Coiled coil</keyword>
<proteinExistence type="inferred from homology"/>
<reference evidence="9" key="2">
    <citation type="submission" date="2017-05" db="UniProtKB">
        <authorList>
            <consortium name="EnsemblMetazoa"/>
        </authorList>
    </citation>
    <scope>IDENTIFICATION</scope>
</reference>
<protein>
    <recommendedName>
        <fullName evidence="3">Leucine zipper transcription factor-like protein 1</fullName>
    </recommendedName>
</protein>
<keyword evidence="10" id="KW-1185">Reference proteome</keyword>
<dbReference type="PANTHER" id="PTHR21635:SF0">
    <property type="entry name" value="LEUCINE ZIPPER TRANSCRIPTION FACTOR-LIKE PROTEIN 1"/>
    <property type="match status" value="1"/>
</dbReference>
<reference evidence="10" key="1">
    <citation type="journal article" date="2010" name="Nature">
        <title>The Amphimedon queenslandica genome and the evolution of animal complexity.</title>
        <authorList>
            <person name="Srivastava M."/>
            <person name="Simakov O."/>
            <person name="Chapman J."/>
            <person name="Fahey B."/>
            <person name="Gauthier M.E."/>
            <person name="Mitros T."/>
            <person name="Richards G.S."/>
            <person name="Conaco C."/>
            <person name="Dacre M."/>
            <person name="Hellsten U."/>
            <person name="Larroux C."/>
            <person name="Putnam N.H."/>
            <person name="Stanke M."/>
            <person name="Adamska M."/>
            <person name="Darling A."/>
            <person name="Degnan S.M."/>
            <person name="Oakley T.H."/>
            <person name="Plachetzki D.C."/>
            <person name="Zhai Y."/>
            <person name="Adamski M."/>
            <person name="Calcino A."/>
            <person name="Cummins S.F."/>
            <person name="Goodstein D.M."/>
            <person name="Harris C."/>
            <person name="Jackson D.J."/>
            <person name="Leys S.P."/>
            <person name="Shu S."/>
            <person name="Woodcroft B.J."/>
            <person name="Vervoort M."/>
            <person name="Kosik K.S."/>
            <person name="Manning G."/>
            <person name="Degnan B.M."/>
            <person name="Rokhsar D.S."/>
        </authorList>
    </citation>
    <scope>NUCLEOTIDE SEQUENCE [LARGE SCALE GENOMIC DNA]</scope>
</reference>
<dbReference type="Proteomes" id="UP000007879">
    <property type="component" value="Unassembled WGS sequence"/>
</dbReference>
<dbReference type="PANTHER" id="PTHR21635">
    <property type="entry name" value="LEUCINE ZIPPER TRANSCRIPTION FACTOR LIKE"/>
    <property type="match status" value="1"/>
</dbReference>
<comment type="subunit">
    <text evidence="7">Self-associates. Interacts with BBS9; the interaction mediates the association of LZTL1 with the BBsome complex and regulates BBSome ciliary trafficking.</text>
</comment>
<gene>
    <name evidence="9" type="primary">100637717</name>
</gene>
<dbReference type="GO" id="GO:0005737">
    <property type="term" value="C:cytoplasm"/>
    <property type="evidence" value="ECO:0007669"/>
    <property type="project" value="UniProtKB-SubCell"/>
</dbReference>
<evidence type="ECO:0000313" key="9">
    <source>
        <dbReference type="EnsemblMetazoa" id="Aqu2.1.28533_001"/>
    </source>
</evidence>
<name>A0A1X7ULA8_AMPQE</name>
<comment type="subcellular location">
    <subcellularLocation>
        <location evidence="1">Cytoplasm</location>
    </subcellularLocation>
</comment>
<organism evidence="9">
    <name type="scientific">Amphimedon queenslandica</name>
    <name type="common">Sponge</name>
    <dbReference type="NCBI Taxonomy" id="400682"/>
    <lineage>
        <taxon>Eukaryota</taxon>
        <taxon>Metazoa</taxon>
        <taxon>Porifera</taxon>
        <taxon>Demospongiae</taxon>
        <taxon>Heteroscleromorpha</taxon>
        <taxon>Haplosclerida</taxon>
        <taxon>Niphatidae</taxon>
        <taxon>Amphimedon</taxon>
    </lineage>
</organism>
<dbReference type="InterPro" id="IPR026157">
    <property type="entry name" value="LZTFL1"/>
</dbReference>
<dbReference type="OrthoDB" id="313412at2759"/>
<evidence type="ECO:0000256" key="4">
    <source>
        <dbReference type="ARBA" id="ARBA00022490"/>
    </source>
</evidence>
<dbReference type="eggNOG" id="ENOG502QUK6">
    <property type="taxonomic scope" value="Eukaryota"/>
</dbReference>
<keyword evidence="4" id="KW-0963">Cytoplasm</keyword>
<evidence type="ECO:0000256" key="6">
    <source>
        <dbReference type="ARBA" id="ARBA00024898"/>
    </source>
</evidence>
<evidence type="ECO:0000256" key="3">
    <source>
        <dbReference type="ARBA" id="ARBA00018920"/>
    </source>
</evidence>
<evidence type="ECO:0000313" key="10">
    <source>
        <dbReference type="Proteomes" id="UP000007879"/>
    </source>
</evidence>
<feature type="coiled-coil region" evidence="8">
    <location>
        <begin position="147"/>
        <end position="188"/>
    </location>
</feature>
<comment type="similarity">
    <text evidence="2">Belongs to the LZTFL1 family.</text>
</comment>
<evidence type="ECO:0000256" key="7">
    <source>
        <dbReference type="ARBA" id="ARBA00026004"/>
    </source>
</evidence>
<dbReference type="KEGG" id="aqu:100637717"/>